<dbReference type="SUPFAM" id="SSF51197">
    <property type="entry name" value="Clavaminate synthase-like"/>
    <property type="match status" value="1"/>
</dbReference>
<accession>A0A6B1DPG2</accession>
<organism evidence="1">
    <name type="scientific">Caldilineaceae bacterium SB0662_bin_9</name>
    <dbReference type="NCBI Taxonomy" id="2605258"/>
    <lineage>
        <taxon>Bacteria</taxon>
        <taxon>Bacillati</taxon>
        <taxon>Chloroflexota</taxon>
        <taxon>Caldilineae</taxon>
        <taxon>Caldilineales</taxon>
        <taxon>Caldilineaceae</taxon>
    </lineage>
</organism>
<dbReference type="EMBL" id="VXPY01000013">
    <property type="protein sequence ID" value="MYD89167.1"/>
    <property type="molecule type" value="Genomic_DNA"/>
</dbReference>
<dbReference type="PANTHER" id="PTHR20883">
    <property type="entry name" value="PHYTANOYL-COA DIOXYGENASE DOMAIN CONTAINING 1"/>
    <property type="match status" value="1"/>
</dbReference>
<dbReference type="Pfam" id="PF05721">
    <property type="entry name" value="PhyH"/>
    <property type="match status" value="1"/>
</dbReference>
<dbReference type="GO" id="GO:0016706">
    <property type="term" value="F:2-oxoglutarate-dependent dioxygenase activity"/>
    <property type="evidence" value="ECO:0007669"/>
    <property type="project" value="UniProtKB-ARBA"/>
</dbReference>
<proteinExistence type="predicted"/>
<dbReference type="Gene3D" id="2.60.120.620">
    <property type="entry name" value="q2cbj1_9rhob like domain"/>
    <property type="match status" value="1"/>
</dbReference>
<keyword evidence="1" id="KW-0223">Dioxygenase</keyword>
<protein>
    <submittedName>
        <fullName evidence="1">Phytanoyl-CoA dioxygenase family protein</fullName>
    </submittedName>
</protein>
<evidence type="ECO:0000313" key="1">
    <source>
        <dbReference type="EMBL" id="MYD89167.1"/>
    </source>
</evidence>
<dbReference type="PANTHER" id="PTHR20883:SF14">
    <property type="entry name" value="PHYTANOYL-COA DIOXYGENASE"/>
    <property type="match status" value="1"/>
</dbReference>
<comment type="caution">
    <text evidence="1">The sequence shown here is derived from an EMBL/GenBank/DDBJ whole genome shotgun (WGS) entry which is preliminary data.</text>
</comment>
<dbReference type="AlphaFoldDB" id="A0A6B1DPG2"/>
<name>A0A6B1DPG2_9CHLR</name>
<dbReference type="GO" id="GO:0005506">
    <property type="term" value="F:iron ion binding"/>
    <property type="evidence" value="ECO:0007669"/>
    <property type="project" value="UniProtKB-ARBA"/>
</dbReference>
<dbReference type="InterPro" id="IPR008775">
    <property type="entry name" value="Phytyl_CoA_dOase-like"/>
</dbReference>
<keyword evidence="1" id="KW-0560">Oxidoreductase</keyword>
<sequence>METQFDFERDGCLLVRNAVPPTDLDPLIAHIEEAIDEYAQSLRARGEISDAHEDLPFPHRLVALNRGTEERLRSWNNIAMGEGLYDVICHPGITRALLPILGPGFGFNGDYHVRPKLPNSSYTAFPWHQDSQYYGADSQHALIVTVWIPLVDVDERNGCLQVMPGSQTWGLLHGKRGADMNMRTNRDIDSMGTAVPLPMRKGDIFLFSNLTFHKSTLNLTDAVRWSIDIRYSRTLDEHELSEQVVASEMFMQNQLAPNRARIPLAGEARRPTWDEWRAELVAKGSGLTKSVATAFA</sequence>
<reference evidence="1" key="1">
    <citation type="submission" date="2019-09" db="EMBL/GenBank/DDBJ databases">
        <title>Characterisation of the sponge microbiome using genome-centric metagenomics.</title>
        <authorList>
            <person name="Engelberts J.P."/>
            <person name="Robbins S.J."/>
            <person name="De Goeij J.M."/>
            <person name="Aranda M."/>
            <person name="Bell S.C."/>
            <person name="Webster N.S."/>
        </authorList>
    </citation>
    <scope>NUCLEOTIDE SEQUENCE</scope>
    <source>
        <strain evidence="1">SB0662_bin_9</strain>
    </source>
</reference>
<gene>
    <name evidence="1" type="ORF">F4Y08_02340</name>
</gene>